<dbReference type="PANTHER" id="PTHR33595">
    <property type="entry name" value="VON WILLEBRAND FACTOR A DOMAIN PROTEIN"/>
    <property type="match status" value="1"/>
</dbReference>
<reference evidence="3" key="1">
    <citation type="submission" date="2023-07" db="EMBL/GenBank/DDBJ databases">
        <title>draft genome sequence of fig (Ficus carica).</title>
        <authorList>
            <person name="Takahashi T."/>
            <person name="Nishimura K."/>
        </authorList>
    </citation>
    <scope>NUCLEOTIDE SEQUENCE</scope>
</reference>
<dbReference type="Proteomes" id="UP001187192">
    <property type="component" value="Unassembled WGS sequence"/>
</dbReference>
<protein>
    <recommendedName>
        <fullName evidence="2">DUF7950 domain-containing protein</fullName>
    </recommendedName>
</protein>
<dbReference type="InterPro" id="IPR057710">
    <property type="entry name" value="DUF7950"/>
</dbReference>
<gene>
    <name evidence="3" type="ORF">TIFTF001_011904</name>
</gene>
<keyword evidence="4" id="KW-1185">Reference proteome</keyword>
<feature type="region of interest" description="Disordered" evidence="1">
    <location>
        <begin position="32"/>
        <end position="114"/>
    </location>
</feature>
<evidence type="ECO:0000313" key="4">
    <source>
        <dbReference type="Proteomes" id="UP001187192"/>
    </source>
</evidence>
<dbReference type="AlphaFoldDB" id="A0AA88D169"/>
<feature type="compositionally biased region" description="Basic and acidic residues" evidence="1">
    <location>
        <begin position="67"/>
        <end position="90"/>
    </location>
</feature>
<dbReference type="PANTHER" id="PTHR33595:SF4">
    <property type="entry name" value="EMB|CAB62340.1"/>
    <property type="match status" value="1"/>
</dbReference>
<comment type="caution">
    <text evidence="3">The sequence shown here is derived from an EMBL/GenBank/DDBJ whole genome shotgun (WGS) entry which is preliminary data.</text>
</comment>
<dbReference type="Gramene" id="FCD_00001895-RA">
    <property type="protein sequence ID" value="FCD_00001895-RA:cds"/>
    <property type="gene ID" value="FCD_00001895"/>
</dbReference>
<feature type="region of interest" description="Disordered" evidence="1">
    <location>
        <begin position="137"/>
        <end position="156"/>
    </location>
</feature>
<dbReference type="Pfam" id="PF25821">
    <property type="entry name" value="DUF7950"/>
    <property type="match status" value="1"/>
</dbReference>
<name>A0AA88D169_FICCA</name>
<sequence length="320" mass="35533">MDRGDGWHVPSCPQTSQKMIIDRVMTLRFRPIAPKPADGGGFPAGISPEKQTDLLPSKRVKRKYVRVRKDDNSSRARRENRSSAKIEKSGLDSTSKATTLQLMPEKSDGYGSSGSRSWYVSHRTVSETSVLENWDPAPAINSAGESPDPTVGGPPRSVRGLVESWVTVECVTDMCMDVRGLGCTDVERIENLERDTCPGFVSDGFLSKVQWVNEAYRRMVVAATAATQLDHGGGRLPEMVVWLISKACDNNNNKNNNRNIIVNYRSGFTEGAGFTCHVKVQYMKNKKERCWKIMPCDVWRLDCGGFAWRLDVNAALSLGL</sequence>
<feature type="domain" description="DUF7950" evidence="2">
    <location>
        <begin position="162"/>
        <end position="317"/>
    </location>
</feature>
<feature type="compositionally biased region" description="Polar residues" evidence="1">
    <location>
        <begin position="91"/>
        <end position="101"/>
    </location>
</feature>
<evidence type="ECO:0000259" key="2">
    <source>
        <dbReference type="Pfam" id="PF25821"/>
    </source>
</evidence>
<dbReference type="EMBL" id="BTGU01000014">
    <property type="protein sequence ID" value="GMN42683.1"/>
    <property type="molecule type" value="Genomic_DNA"/>
</dbReference>
<organism evidence="3 4">
    <name type="scientific">Ficus carica</name>
    <name type="common">Common fig</name>
    <dbReference type="NCBI Taxonomy" id="3494"/>
    <lineage>
        <taxon>Eukaryota</taxon>
        <taxon>Viridiplantae</taxon>
        <taxon>Streptophyta</taxon>
        <taxon>Embryophyta</taxon>
        <taxon>Tracheophyta</taxon>
        <taxon>Spermatophyta</taxon>
        <taxon>Magnoliopsida</taxon>
        <taxon>eudicotyledons</taxon>
        <taxon>Gunneridae</taxon>
        <taxon>Pentapetalae</taxon>
        <taxon>rosids</taxon>
        <taxon>fabids</taxon>
        <taxon>Rosales</taxon>
        <taxon>Moraceae</taxon>
        <taxon>Ficeae</taxon>
        <taxon>Ficus</taxon>
    </lineage>
</organism>
<evidence type="ECO:0000313" key="3">
    <source>
        <dbReference type="EMBL" id="GMN42683.1"/>
    </source>
</evidence>
<proteinExistence type="predicted"/>
<accession>A0AA88D169</accession>
<evidence type="ECO:0000256" key="1">
    <source>
        <dbReference type="SAM" id="MobiDB-lite"/>
    </source>
</evidence>